<dbReference type="AlphaFoldDB" id="A0A9D1SVG1"/>
<feature type="transmembrane region" description="Helical" evidence="1">
    <location>
        <begin position="7"/>
        <end position="35"/>
    </location>
</feature>
<dbReference type="Proteomes" id="UP000886857">
    <property type="component" value="Unassembled WGS sequence"/>
</dbReference>
<sequence>MKKLMLGVLILIPIIVVLTIGLVANFVSVMAYIAVESVTVENDNIELERTLSESDWYSAAELCELMGVKVLPERATNKDVEITLSGITPLDPEITDADGDGIDDVTGEYYVRLFGADKETVVSLIGTAAADNGYLAVTEYCTFDLTVTAEGSVSARCSVRVTGDLTAIRLDGASSVRIGERISLGAIYTPIDAEVRDIEWSSSAPEVATVDRNGIVLGVSEGSAVITASAVTADGRVEGSVTVEVVRGATLFGSEVHTHLREIDLSDLGFGSAAEVNFATLVNCSLVGDTLVIDADAEEAMFVTAAGEPVSFVVVGENDLVIHGAKDGDVLDLGGVSVWLTVDWLSDLRTGSVPEITEWRTSDASVAAVDAGGNVTAKSGGQVTVTALTSGGDVSVDLVVARKIAVVQTQETEKTMQAGLARETVVATGRYGEGGSIVGNSFAVEIRYPVPAEGEDEGAFYRDFVFELTAEGMDADELAKYARFEGNTVIFDYDKAHADGAFAERTKVTVTVSARYPKYDDESLSRYATTSFFFYVVDGIETSSYDEMKTALTSGIAVALAASVPVTRGNEGIDVYADIYGNGYMVHAEKDQMGSTSGMFVVKADGVTVSNLTVRANAVPEDGKIDAATYQAGYCIRYFKFNGRMMRDERIEYCVLENARVTLGFAGAEATVEGCIIRNTSGGGVHIRNSANTFNDVTFRNSVFSNCLSPSNFEYKTNYNGDDTGATPNVAEGDITRSRLTIEGFLDVYGWYDINEGSFVPDATLKDALASAGGGTVDDAQVDAVQALLRTAALESTYLEQFRRSYEGGVYVHVAFMSTGLMARSWLVEDDNYTCEDGRFHVVSSSDIDSTLLDAISNLLKNPLYLWSYDDSVTDLTPASVLVVNTALIERLHGER</sequence>
<dbReference type="InterPro" id="IPR008964">
    <property type="entry name" value="Invasin/intimin_cell_adhesion"/>
</dbReference>
<dbReference type="SUPFAM" id="SSF51126">
    <property type="entry name" value="Pectin lyase-like"/>
    <property type="match status" value="1"/>
</dbReference>
<comment type="caution">
    <text evidence="3">The sequence shown here is derived from an EMBL/GenBank/DDBJ whole genome shotgun (WGS) entry which is preliminary data.</text>
</comment>
<dbReference type="InterPro" id="IPR012334">
    <property type="entry name" value="Pectin_lyas_fold"/>
</dbReference>
<dbReference type="InterPro" id="IPR011050">
    <property type="entry name" value="Pectin_lyase_fold/virulence"/>
</dbReference>
<dbReference type="SUPFAM" id="SSF49373">
    <property type="entry name" value="Invasin/intimin cell-adhesion fragments"/>
    <property type="match status" value="2"/>
</dbReference>
<feature type="domain" description="BIG2" evidence="2">
    <location>
        <begin position="325"/>
        <end position="399"/>
    </location>
</feature>
<feature type="domain" description="BIG2" evidence="2">
    <location>
        <begin position="164"/>
        <end position="238"/>
    </location>
</feature>
<accession>A0A9D1SVG1</accession>
<dbReference type="SMART" id="SM00635">
    <property type="entry name" value="BID_2"/>
    <property type="match status" value="2"/>
</dbReference>
<evidence type="ECO:0000313" key="4">
    <source>
        <dbReference type="Proteomes" id="UP000886857"/>
    </source>
</evidence>
<dbReference type="InterPro" id="IPR006626">
    <property type="entry name" value="PbH1"/>
</dbReference>
<evidence type="ECO:0000259" key="2">
    <source>
        <dbReference type="SMART" id="SM00635"/>
    </source>
</evidence>
<dbReference type="Pfam" id="PF02368">
    <property type="entry name" value="Big_2"/>
    <property type="match status" value="2"/>
</dbReference>
<organism evidence="3 4">
    <name type="scientific">Candidatus Limadaptatus stercoripullorum</name>
    <dbReference type="NCBI Taxonomy" id="2840846"/>
    <lineage>
        <taxon>Bacteria</taxon>
        <taxon>Bacillati</taxon>
        <taxon>Bacillota</taxon>
        <taxon>Clostridia</taxon>
        <taxon>Eubacteriales</taxon>
        <taxon>Candidatus Limadaptatus</taxon>
    </lineage>
</organism>
<dbReference type="Gene3D" id="2.160.20.10">
    <property type="entry name" value="Single-stranded right-handed beta-helix, Pectin lyase-like"/>
    <property type="match status" value="1"/>
</dbReference>
<protein>
    <submittedName>
        <fullName evidence="3">Ig-like domain-containing protein</fullName>
    </submittedName>
</protein>
<evidence type="ECO:0000313" key="3">
    <source>
        <dbReference type="EMBL" id="HIU98582.1"/>
    </source>
</evidence>
<keyword evidence="1" id="KW-0472">Membrane</keyword>
<dbReference type="InterPro" id="IPR003343">
    <property type="entry name" value="Big_2"/>
</dbReference>
<evidence type="ECO:0000256" key="1">
    <source>
        <dbReference type="SAM" id="Phobius"/>
    </source>
</evidence>
<dbReference type="SMART" id="SM00710">
    <property type="entry name" value="PbH1"/>
    <property type="match status" value="2"/>
</dbReference>
<reference evidence="3" key="1">
    <citation type="submission" date="2020-10" db="EMBL/GenBank/DDBJ databases">
        <authorList>
            <person name="Gilroy R."/>
        </authorList>
    </citation>
    <scope>NUCLEOTIDE SEQUENCE</scope>
    <source>
        <strain evidence="3">10406</strain>
    </source>
</reference>
<reference evidence="3" key="2">
    <citation type="journal article" date="2021" name="PeerJ">
        <title>Extensive microbial diversity within the chicken gut microbiome revealed by metagenomics and culture.</title>
        <authorList>
            <person name="Gilroy R."/>
            <person name="Ravi A."/>
            <person name="Getino M."/>
            <person name="Pursley I."/>
            <person name="Horton D.L."/>
            <person name="Alikhan N.F."/>
            <person name="Baker D."/>
            <person name="Gharbi K."/>
            <person name="Hall N."/>
            <person name="Watson M."/>
            <person name="Adriaenssens E.M."/>
            <person name="Foster-Nyarko E."/>
            <person name="Jarju S."/>
            <person name="Secka A."/>
            <person name="Antonio M."/>
            <person name="Oren A."/>
            <person name="Chaudhuri R.R."/>
            <person name="La Ragione R."/>
            <person name="Hildebrand F."/>
            <person name="Pallen M.J."/>
        </authorList>
    </citation>
    <scope>NUCLEOTIDE SEQUENCE</scope>
    <source>
        <strain evidence="3">10406</strain>
    </source>
</reference>
<name>A0A9D1SVG1_9FIRM</name>
<gene>
    <name evidence="3" type="ORF">IAC73_01915</name>
</gene>
<keyword evidence="1" id="KW-1133">Transmembrane helix</keyword>
<keyword evidence="1" id="KW-0812">Transmembrane</keyword>
<dbReference type="Gene3D" id="2.60.40.1080">
    <property type="match status" value="2"/>
</dbReference>
<proteinExistence type="predicted"/>
<dbReference type="EMBL" id="DVOE01000027">
    <property type="protein sequence ID" value="HIU98582.1"/>
    <property type="molecule type" value="Genomic_DNA"/>
</dbReference>